<dbReference type="InterPro" id="IPR027417">
    <property type="entry name" value="P-loop_NTPase"/>
</dbReference>
<evidence type="ECO:0000256" key="7">
    <source>
        <dbReference type="ARBA" id="ARBA00023010"/>
    </source>
</evidence>
<dbReference type="OrthoDB" id="418517at2759"/>
<dbReference type="Proteomes" id="UP000604046">
    <property type="component" value="Unassembled WGS sequence"/>
</dbReference>
<dbReference type="Pfam" id="PF07517">
    <property type="entry name" value="SecA_DEAD"/>
    <property type="match status" value="1"/>
</dbReference>
<dbReference type="SMART" id="SM01246">
    <property type="entry name" value="Josephin"/>
    <property type="match status" value="1"/>
</dbReference>
<dbReference type="InterPro" id="IPR000185">
    <property type="entry name" value="SecA"/>
</dbReference>
<dbReference type="PROSITE" id="PS51196">
    <property type="entry name" value="SECA_MOTOR_DEAD"/>
    <property type="match status" value="1"/>
</dbReference>
<evidence type="ECO:0000256" key="1">
    <source>
        <dbReference type="ARBA" id="ARBA00000707"/>
    </source>
</evidence>
<dbReference type="PROSITE" id="PS50957">
    <property type="entry name" value="JOSEPHIN"/>
    <property type="match status" value="1"/>
</dbReference>
<evidence type="ECO:0000259" key="9">
    <source>
        <dbReference type="PROSITE" id="PS50957"/>
    </source>
</evidence>
<feature type="active site" evidence="8">
    <location>
        <position position="32"/>
    </location>
</feature>
<evidence type="ECO:0000259" key="10">
    <source>
        <dbReference type="PROSITE" id="PS51196"/>
    </source>
</evidence>
<dbReference type="Gene3D" id="3.40.50.300">
    <property type="entry name" value="P-loop containing nucleotide triphosphate hydrolases"/>
    <property type="match status" value="2"/>
</dbReference>
<feature type="active site" evidence="8">
    <location>
        <position position="153"/>
    </location>
</feature>
<organism evidence="11 12">
    <name type="scientific">Symbiodinium natans</name>
    <dbReference type="NCBI Taxonomy" id="878477"/>
    <lineage>
        <taxon>Eukaryota</taxon>
        <taxon>Sar</taxon>
        <taxon>Alveolata</taxon>
        <taxon>Dinophyceae</taxon>
        <taxon>Suessiales</taxon>
        <taxon>Symbiodiniaceae</taxon>
        <taxon>Symbiodinium</taxon>
    </lineage>
</organism>
<evidence type="ECO:0000256" key="4">
    <source>
        <dbReference type="ARBA" id="ARBA00022786"/>
    </source>
</evidence>
<evidence type="ECO:0000313" key="11">
    <source>
        <dbReference type="EMBL" id="CAE7438797.1"/>
    </source>
</evidence>
<dbReference type="InterPro" id="IPR006155">
    <property type="entry name" value="Josephin"/>
</dbReference>
<keyword evidence="4" id="KW-0833">Ubl conjugation pathway</keyword>
<keyword evidence="6" id="KW-0813">Transport</keyword>
<gene>
    <name evidence="11" type="primary">secA</name>
    <name evidence="11" type="ORF">SNAT2548_LOCUS23840</name>
</gene>
<dbReference type="GO" id="GO:0005524">
    <property type="term" value="F:ATP binding"/>
    <property type="evidence" value="ECO:0007669"/>
    <property type="project" value="InterPro"/>
</dbReference>
<sequence>MACAVDLDSRHLPSTATVDPYPYWERQEAALCAIHASNMLLQMKKFTRESFDNVVRQILANPEYRDDFLINCPEDLCDGCGNYDWFVVKEALRPEGYEMTRINFQTVGDETAFLVNATAFLVNLRIVQTEECPQGSRHWVALRKLGPTWYLFDSLETTKQAVRKTVGEVNEYLRHGNVDGVFEVKPLCLTAGTAEGPAGRPARQTREERNCDCSAGSQTFEAQQNVGTGPSGLLREAAAEWPLHDVRPAALASSCFPTARVVASLAGVFRWLLGWTEGSKDDTGGLEHLKFDACIELLPSLFEVPELKQRLCEYLVAKIPELKQHEGDLHLPELKQRLRAYFVAKIPQLKQHGEVGTTSVCDTGKRETGSDDSWMYDIMEKLQSQDRLDVTVDTAWVRYKADASFLAAMRKLLAGFLQDHWTRWLAWLEKGDYTCEMPQVKLDDVAGFAFAASKVCRQCLEAPDCILCHRDRLPEKACCLTHGIPKWQPWKHPDGLQTHLEALDKDMLELVVSPGRPQSRTCEEVVEECFKSGDIKTGEWLSRTLKLSFRLAGRFFQYQTRSETEQSINKELGDMNEGSRQAVLETVLVARAAAKHLKSLRPVQLATVLLTLHASLTGQRRLLQMKTGEGKTITCAAIAAALAKRRPDAAVHVTTSNSDLAKEAVNQTKEFFEQYLNMGSRLARDPASQELRIGWGKDGAGVVYGIIADFQSQRLVITMTGAELEKFNAWIKECFLLLDECDHQLIDGATTLLQHARKNANYLALDKLMFEMHASMAPADDGPSASAKLAELASDKLHKLESGPKPNLPHMLPLKNLICNLWQGADRALRCQARRDFVVKAKKQSRDFPRRQDPTIVPVDLATGIEQPLLRWTYEGPFVEMQQGLPMTGIEPAPFFSSLVAFVQAYGWFGGFSGTLGPSSARRFLRDVYQADAIEIPRHMPSRFYDLSPIVYGKQPNAKKKWLDKIAQQTGDFFNGALMARFGQQVGCPGSVLIIVESMQEADEVYDTLKKAQRTQSGIQYIVKYRSEADNDVLTSGPHVVRATDGSGDLVLRTGTVVVASNKGGRGTDFKLENTGAGGLQCKCLQ</sequence>
<feature type="domain" description="Josephin" evidence="9">
    <location>
        <begin position="19"/>
        <end position="199"/>
    </location>
</feature>
<dbReference type="GO" id="GO:0017038">
    <property type="term" value="P:protein import"/>
    <property type="evidence" value="ECO:0007669"/>
    <property type="project" value="InterPro"/>
</dbReference>
<name>A0A812RGW9_9DINO</name>
<evidence type="ECO:0000256" key="8">
    <source>
        <dbReference type="PROSITE-ProRule" id="PRU00331"/>
    </source>
</evidence>
<reference evidence="11" key="1">
    <citation type="submission" date="2021-02" db="EMBL/GenBank/DDBJ databases">
        <authorList>
            <person name="Dougan E. K."/>
            <person name="Rhodes N."/>
            <person name="Thang M."/>
            <person name="Chan C."/>
        </authorList>
    </citation>
    <scope>NUCLEOTIDE SEQUENCE</scope>
</reference>
<dbReference type="SUPFAM" id="SSF52540">
    <property type="entry name" value="P-loop containing nucleoside triphosphate hydrolases"/>
    <property type="match status" value="1"/>
</dbReference>
<accession>A0A812RGW9</accession>
<keyword evidence="12" id="KW-1185">Reference proteome</keyword>
<evidence type="ECO:0000256" key="5">
    <source>
        <dbReference type="ARBA" id="ARBA00022801"/>
    </source>
</evidence>
<dbReference type="GO" id="GO:0006886">
    <property type="term" value="P:intracellular protein transport"/>
    <property type="evidence" value="ECO:0007669"/>
    <property type="project" value="InterPro"/>
</dbReference>
<feature type="active site" evidence="8">
    <location>
        <position position="138"/>
    </location>
</feature>
<keyword evidence="5 8" id="KW-0378">Hydrolase</keyword>
<dbReference type="GO" id="GO:0006508">
    <property type="term" value="P:proteolysis"/>
    <property type="evidence" value="ECO:0007669"/>
    <property type="project" value="UniProtKB-KW"/>
</dbReference>
<evidence type="ECO:0000256" key="3">
    <source>
        <dbReference type="ARBA" id="ARBA00022670"/>
    </source>
</evidence>
<dbReference type="AlphaFoldDB" id="A0A812RGW9"/>
<keyword evidence="7" id="KW-0811">Translocation</keyword>
<dbReference type="PANTHER" id="PTHR30612">
    <property type="entry name" value="SECA INNER MEMBRANE COMPONENT OF SEC PROTEIN SECRETION SYSTEM"/>
    <property type="match status" value="1"/>
</dbReference>
<dbReference type="Pfam" id="PF02099">
    <property type="entry name" value="Josephin"/>
    <property type="match status" value="1"/>
</dbReference>
<evidence type="ECO:0000256" key="2">
    <source>
        <dbReference type="ARBA" id="ARBA00012759"/>
    </source>
</evidence>
<dbReference type="InterPro" id="IPR011115">
    <property type="entry name" value="SecA_DEAD"/>
</dbReference>
<keyword evidence="3" id="KW-0645">Protease</keyword>
<dbReference type="GO" id="GO:0006605">
    <property type="term" value="P:protein targeting"/>
    <property type="evidence" value="ECO:0007669"/>
    <property type="project" value="InterPro"/>
</dbReference>
<dbReference type="GO" id="GO:0016020">
    <property type="term" value="C:membrane"/>
    <property type="evidence" value="ECO:0007669"/>
    <property type="project" value="InterPro"/>
</dbReference>
<evidence type="ECO:0000313" key="12">
    <source>
        <dbReference type="Proteomes" id="UP000604046"/>
    </source>
</evidence>
<protein>
    <recommendedName>
        <fullName evidence="2">ubiquitinyl hydrolase 1</fullName>
        <ecNumber evidence="2">3.4.19.12</ecNumber>
    </recommendedName>
</protein>
<dbReference type="InterPro" id="IPR014018">
    <property type="entry name" value="SecA_motor_DEAD"/>
</dbReference>
<comment type="catalytic activity">
    <reaction evidence="1">
        <text>Thiol-dependent hydrolysis of ester, thioester, amide, peptide and isopeptide bonds formed by the C-terminal Gly of ubiquitin (a 76-residue protein attached to proteins as an intracellular targeting signal).</text>
        <dbReference type="EC" id="3.4.19.12"/>
    </reaction>
</comment>
<dbReference type="PANTHER" id="PTHR30612:SF0">
    <property type="entry name" value="CHLOROPLAST PROTEIN-TRANSPORTING ATPASE"/>
    <property type="match status" value="1"/>
</dbReference>
<dbReference type="EC" id="3.4.19.12" evidence="2"/>
<dbReference type="Gene3D" id="3.90.1440.10">
    <property type="entry name" value="SecA, preprotein cross-linking domain"/>
    <property type="match status" value="1"/>
</dbReference>
<feature type="domain" description="SecA family profile" evidence="10">
    <location>
        <begin position="523"/>
        <end position="1086"/>
    </location>
</feature>
<evidence type="ECO:0000256" key="6">
    <source>
        <dbReference type="ARBA" id="ARBA00022927"/>
    </source>
</evidence>
<dbReference type="GO" id="GO:0004843">
    <property type="term" value="F:cysteine-type deubiquitinase activity"/>
    <property type="evidence" value="ECO:0007669"/>
    <property type="project" value="UniProtKB-EC"/>
</dbReference>
<dbReference type="EMBL" id="CAJNDS010002336">
    <property type="protein sequence ID" value="CAE7438797.1"/>
    <property type="molecule type" value="Genomic_DNA"/>
</dbReference>
<proteinExistence type="predicted"/>
<dbReference type="GO" id="GO:0016579">
    <property type="term" value="P:protein deubiquitination"/>
    <property type="evidence" value="ECO:0007669"/>
    <property type="project" value="InterPro"/>
</dbReference>
<comment type="caution">
    <text evidence="11">The sequence shown here is derived from an EMBL/GenBank/DDBJ whole genome shotgun (WGS) entry which is preliminary data.</text>
</comment>
<dbReference type="Gene3D" id="3.90.70.40">
    <property type="match status" value="1"/>
</dbReference>
<keyword evidence="6" id="KW-0653">Protein transport</keyword>